<evidence type="ECO:0000256" key="4">
    <source>
        <dbReference type="PROSITE-ProRule" id="PRU00335"/>
    </source>
</evidence>
<dbReference type="SUPFAM" id="SSF46689">
    <property type="entry name" value="Homeodomain-like"/>
    <property type="match status" value="1"/>
</dbReference>
<keyword evidence="3" id="KW-0804">Transcription</keyword>
<dbReference type="AlphaFoldDB" id="A0A160N2E4"/>
<dbReference type="Proteomes" id="UP000077255">
    <property type="component" value="Chromosome"/>
</dbReference>
<dbReference type="InterPro" id="IPR041483">
    <property type="entry name" value="TetR_C_34"/>
</dbReference>
<keyword evidence="2 4" id="KW-0238">DNA-binding</keyword>
<dbReference type="PANTHER" id="PTHR30055:SF234">
    <property type="entry name" value="HTH-TYPE TRANSCRIPTIONAL REGULATOR BETI"/>
    <property type="match status" value="1"/>
</dbReference>
<dbReference type="STRING" id="445710.ATSB10_25060"/>
<dbReference type="PANTHER" id="PTHR30055">
    <property type="entry name" value="HTH-TYPE TRANSCRIPTIONAL REGULATOR RUTR"/>
    <property type="match status" value="1"/>
</dbReference>
<evidence type="ECO:0000256" key="2">
    <source>
        <dbReference type="ARBA" id="ARBA00023125"/>
    </source>
</evidence>
<gene>
    <name evidence="6" type="ORF">ATSB10_25060</name>
</gene>
<keyword evidence="7" id="KW-1185">Reference proteome</keyword>
<evidence type="ECO:0000313" key="6">
    <source>
        <dbReference type="EMBL" id="AND69960.1"/>
    </source>
</evidence>
<dbReference type="Gene3D" id="1.10.357.10">
    <property type="entry name" value="Tetracycline Repressor, domain 2"/>
    <property type="match status" value="1"/>
</dbReference>
<dbReference type="InterPro" id="IPR009057">
    <property type="entry name" value="Homeodomain-like_sf"/>
</dbReference>
<evidence type="ECO:0000256" key="1">
    <source>
        <dbReference type="ARBA" id="ARBA00023015"/>
    </source>
</evidence>
<dbReference type="Pfam" id="PF00440">
    <property type="entry name" value="TetR_N"/>
    <property type="match status" value="1"/>
</dbReference>
<dbReference type="PATRIC" id="fig|445710.3.peg.2501"/>
<keyword evidence="1" id="KW-0805">Transcription regulation</keyword>
<dbReference type="Pfam" id="PF17929">
    <property type="entry name" value="TetR_C_34"/>
    <property type="match status" value="1"/>
</dbReference>
<protein>
    <recommendedName>
        <fullName evidence="5">HTH tetR-type domain-containing protein</fullName>
    </recommendedName>
</protein>
<dbReference type="EMBL" id="CP014841">
    <property type="protein sequence ID" value="AND69960.1"/>
    <property type="molecule type" value="Genomic_DNA"/>
</dbReference>
<dbReference type="PRINTS" id="PR00455">
    <property type="entry name" value="HTHTETR"/>
</dbReference>
<name>A0A160N2E4_9GAMM</name>
<dbReference type="InterPro" id="IPR050109">
    <property type="entry name" value="HTH-type_TetR-like_transc_reg"/>
</dbReference>
<reference evidence="6 7" key="1">
    <citation type="submission" date="2016-02" db="EMBL/GenBank/DDBJ databases">
        <title>Complete genome sequencing and analysis of ATSB10, Dyella thiooxydans isolated from rhizosphere soil of sunflower (Helianthus annuus L.).</title>
        <authorList>
            <person name="Lee Y."/>
            <person name="Hwangbo K."/>
            <person name="Chung H."/>
            <person name="Yoo J."/>
            <person name="Kim K.Y."/>
            <person name="Sa T.M."/>
            <person name="Um Y."/>
            <person name="Madhaiyan M."/>
        </authorList>
    </citation>
    <scope>NUCLEOTIDE SEQUENCE [LARGE SCALE GENOMIC DNA]</scope>
    <source>
        <strain evidence="6 7">ATSB10</strain>
    </source>
</reference>
<feature type="DNA-binding region" description="H-T-H motif" evidence="4">
    <location>
        <begin position="30"/>
        <end position="49"/>
    </location>
</feature>
<dbReference type="PROSITE" id="PS50977">
    <property type="entry name" value="HTH_TETR_2"/>
    <property type="match status" value="1"/>
</dbReference>
<dbReference type="GO" id="GO:0003700">
    <property type="term" value="F:DNA-binding transcription factor activity"/>
    <property type="evidence" value="ECO:0007669"/>
    <property type="project" value="TreeGrafter"/>
</dbReference>
<evidence type="ECO:0000256" key="3">
    <source>
        <dbReference type="ARBA" id="ARBA00023163"/>
    </source>
</evidence>
<accession>A0A160N2E4</accession>
<feature type="domain" description="HTH tetR-type" evidence="5">
    <location>
        <begin position="7"/>
        <end position="67"/>
    </location>
</feature>
<evidence type="ECO:0000259" key="5">
    <source>
        <dbReference type="PROSITE" id="PS50977"/>
    </source>
</evidence>
<organism evidence="6 7">
    <name type="scientific">Dyella thiooxydans</name>
    <dbReference type="NCBI Taxonomy" id="445710"/>
    <lineage>
        <taxon>Bacteria</taxon>
        <taxon>Pseudomonadati</taxon>
        <taxon>Pseudomonadota</taxon>
        <taxon>Gammaproteobacteria</taxon>
        <taxon>Lysobacterales</taxon>
        <taxon>Rhodanobacteraceae</taxon>
        <taxon>Dyella</taxon>
    </lineage>
</organism>
<sequence length="212" mass="22895">MDESMKERRRRDLLTAALRLLERQPYETITMSAVAAAADVAKGTTYLYFPTREALFLALLAEHYAAWFDALDTCLREGPASADAWTTWVAAELSARPMFLRLAGLLHVVLEANVPVAEVVSFKRSLAGRLATSGAGLEAALELPPGCGVRLLLWLQAVVPGLAQMAAPAPELHQALRGDAMLAGLLIDFPNELRALLGALIRGLEVAKESHP</sequence>
<proteinExistence type="predicted"/>
<dbReference type="GO" id="GO:0000976">
    <property type="term" value="F:transcription cis-regulatory region binding"/>
    <property type="evidence" value="ECO:0007669"/>
    <property type="project" value="TreeGrafter"/>
</dbReference>
<evidence type="ECO:0000313" key="7">
    <source>
        <dbReference type="Proteomes" id="UP000077255"/>
    </source>
</evidence>
<dbReference type="KEGG" id="dtx:ATSB10_25060"/>
<dbReference type="InterPro" id="IPR001647">
    <property type="entry name" value="HTH_TetR"/>
</dbReference>